<protein>
    <submittedName>
        <fullName evidence="1">Uncharacterized protein</fullName>
    </submittedName>
</protein>
<comment type="caution">
    <text evidence="1">The sequence shown here is derived from an EMBL/GenBank/DDBJ whole genome shotgun (WGS) entry which is preliminary data.</text>
</comment>
<sequence length="645" mass="71101">MNAWSWWSGEPQRLAPLVLTKWFAGKALIAVPERPAAAPDALWRVQSLYANLRAEGILAAQEPPSFDDHWQFVRDPAALVHGERRGNCLDLSLMFAGMCGAARLRPVIVLLRRPQGAHALVVVPDETDNAALNAAARPFGVTGIARDDDYDKLALLDAIDNKRAHAVDVLAVTDPEGGAAFATALARGRAEIAATSDERVTLVDPLYYQLAGIFDQEELDEDPGDGAEFDGSVAKVYKNRFVVAPERWNAWHITRALMRPEAGGEIARASLLAALNAKAALRAAGVERLDAERLRTVYLWTVGRDPEYTSADVLLVEAASVDVDREIPLALVHFVLGVAAENGTGVQDPAIGDWADRIGFLRADAETFARKYAAELADTPHWALIDFDEESNRPDGELDWTSRTLSVTVEPAVGDVPSRRYTSEEDLADAFAELVADLRRKVAKNRLVVDLVLPRKLLDRRVEHWKVIASWPEKLPVSALHEPRLRWWYHLRTEVGREVQRERERQVGEQAPLLAVPAEHAADDGALQTWLYREEATRAPCLVGGTAGDGCDPLTRILGRGHGHVLWYADDEGASAARVTEMSVRWKRHAALGRDDGLPERLVAFLAPAEKPSVIWNNLNGRGGVRMEDGEIVRGRLEGPEKRRA</sequence>
<dbReference type="OrthoDB" id="3477746at2"/>
<organism evidence="1 2">
    <name type="scientific">Actinomadura rayongensis</name>
    <dbReference type="NCBI Taxonomy" id="1429076"/>
    <lineage>
        <taxon>Bacteria</taxon>
        <taxon>Bacillati</taxon>
        <taxon>Actinomycetota</taxon>
        <taxon>Actinomycetes</taxon>
        <taxon>Streptosporangiales</taxon>
        <taxon>Thermomonosporaceae</taxon>
        <taxon>Actinomadura</taxon>
    </lineage>
</organism>
<dbReference type="RefSeq" id="WP_161102689.1">
    <property type="nucleotide sequence ID" value="NZ_JBHLYI010000013.1"/>
</dbReference>
<reference evidence="1 2" key="1">
    <citation type="submission" date="2019-12" db="EMBL/GenBank/DDBJ databases">
        <title>Nocardia macrotermitis sp. nov. and Nocardia aurantia sp. nov., isolated from the gut of the fungus growing-termite Macrotermes natalensis.</title>
        <authorList>
            <person name="Christine B."/>
            <person name="Rene B."/>
        </authorList>
    </citation>
    <scope>NUCLEOTIDE SEQUENCE [LARGE SCALE GENOMIC DNA]</scope>
    <source>
        <strain evidence="1 2">DSM 102126</strain>
    </source>
</reference>
<proteinExistence type="predicted"/>
<dbReference type="Proteomes" id="UP000431901">
    <property type="component" value="Unassembled WGS sequence"/>
</dbReference>
<accession>A0A6I4W6W9</accession>
<evidence type="ECO:0000313" key="2">
    <source>
        <dbReference type="Proteomes" id="UP000431901"/>
    </source>
</evidence>
<dbReference type="EMBL" id="WUTW01000002">
    <property type="protein sequence ID" value="MXQ64460.1"/>
    <property type="molecule type" value="Genomic_DNA"/>
</dbReference>
<gene>
    <name evidence="1" type="ORF">GQ466_10460</name>
</gene>
<name>A0A6I4W6W9_9ACTN</name>
<evidence type="ECO:0000313" key="1">
    <source>
        <dbReference type="EMBL" id="MXQ64460.1"/>
    </source>
</evidence>
<keyword evidence="2" id="KW-1185">Reference proteome</keyword>
<dbReference type="AlphaFoldDB" id="A0A6I4W6W9"/>